<feature type="domain" description="ABC transporter" evidence="4">
    <location>
        <begin position="2"/>
        <end position="232"/>
    </location>
</feature>
<dbReference type="InterPro" id="IPR017871">
    <property type="entry name" value="ABC_transporter-like_CS"/>
</dbReference>
<dbReference type="GO" id="GO:0005524">
    <property type="term" value="F:ATP binding"/>
    <property type="evidence" value="ECO:0007669"/>
    <property type="project" value="UniProtKB-KW"/>
</dbReference>
<gene>
    <name evidence="5" type="ORF">HRJ53_09130</name>
</gene>
<dbReference type="PANTHER" id="PTHR42939">
    <property type="entry name" value="ABC TRANSPORTER ATP-BINDING PROTEIN ALBC-RELATED"/>
    <property type="match status" value="1"/>
</dbReference>
<reference evidence="5" key="1">
    <citation type="submission" date="2020-06" db="EMBL/GenBank/DDBJ databases">
        <title>Legume-microbial interactions unlock mineral nutrients during tropical forest succession.</title>
        <authorList>
            <person name="Epihov D.Z."/>
        </authorList>
    </citation>
    <scope>NUCLEOTIDE SEQUENCE [LARGE SCALE GENOMIC DNA]</scope>
    <source>
        <strain evidence="5">Pan2503</strain>
    </source>
</reference>
<dbReference type="InterPro" id="IPR003593">
    <property type="entry name" value="AAA+_ATPase"/>
</dbReference>
<comment type="caution">
    <text evidence="5">The sequence shown here is derived from an EMBL/GenBank/DDBJ whole genome shotgun (WGS) entry which is preliminary data.</text>
</comment>
<dbReference type="CDD" id="cd03230">
    <property type="entry name" value="ABC_DR_subfamily_A"/>
    <property type="match status" value="1"/>
</dbReference>
<evidence type="ECO:0000313" key="5">
    <source>
        <dbReference type="EMBL" id="MBA0085147.1"/>
    </source>
</evidence>
<keyword evidence="6" id="KW-1185">Reference proteome</keyword>
<protein>
    <submittedName>
        <fullName evidence="5">ABC transporter ATP-binding protein</fullName>
    </submittedName>
</protein>
<dbReference type="PANTHER" id="PTHR42939:SF1">
    <property type="entry name" value="ABC TRANSPORTER ATP-BINDING PROTEIN ALBC-RELATED"/>
    <property type="match status" value="1"/>
</dbReference>
<dbReference type="SUPFAM" id="SSF52540">
    <property type="entry name" value="P-loop containing nucleoside triphosphate hydrolases"/>
    <property type="match status" value="1"/>
</dbReference>
<evidence type="ECO:0000313" key="6">
    <source>
        <dbReference type="Proteomes" id="UP000567293"/>
    </source>
</evidence>
<keyword evidence="3 5" id="KW-0067">ATP-binding</keyword>
<dbReference type="Proteomes" id="UP000567293">
    <property type="component" value="Unassembled WGS sequence"/>
</dbReference>
<organism evidence="5 6">
    <name type="scientific">Candidatus Acidiferrum panamense</name>
    <dbReference type="NCBI Taxonomy" id="2741543"/>
    <lineage>
        <taxon>Bacteria</taxon>
        <taxon>Pseudomonadati</taxon>
        <taxon>Acidobacteriota</taxon>
        <taxon>Terriglobia</taxon>
        <taxon>Candidatus Acidiferrales</taxon>
        <taxon>Candidatus Acidiferrum</taxon>
    </lineage>
</organism>
<dbReference type="PROSITE" id="PS00211">
    <property type="entry name" value="ABC_TRANSPORTER_1"/>
    <property type="match status" value="1"/>
</dbReference>
<dbReference type="GO" id="GO:0016887">
    <property type="term" value="F:ATP hydrolysis activity"/>
    <property type="evidence" value="ECO:0007669"/>
    <property type="project" value="InterPro"/>
</dbReference>
<keyword evidence="1" id="KW-0813">Transport</keyword>
<accession>A0A7V8NPI8</accession>
<dbReference type="PROSITE" id="PS50893">
    <property type="entry name" value="ABC_TRANSPORTER_2"/>
    <property type="match status" value="1"/>
</dbReference>
<dbReference type="InterPro" id="IPR003439">
    <property type="entry name" value="ABC_transporter-like_ATP-bd"/>
</dbReference>
<dbReference type="AlphaFoldDB" id="A0A7V8NPI8"/>
<evidence type="ECO:0000256" key="1">
    <source>
        <dbReference type="ARBA" id="ARBA00022448"/>
    </source>
</evidence>
<keyword evidence="2" id="KW-0547">Nucleotide-binding</keyword>
<evidence type="ECO:0000259" key="4">
    <source>
        <dbReference type="PROSITE" id="PS50893"/>
    </source>
</evidence>
<proteinExistence type="predicted"/>
<name>A0A7V8NPI8_9BACT</name>
<dbReference type="EMBL" id="JACDQQ010000883">
    <property type="protein sequence ID" value="MBA0085147.1"/>
    <property type="molecule type" value="Genomic_DNA"/>
</dbReference>
<dbReference type="InterPro" id="IPR051782">
    <property type="entry name" value="ABC_Transporter_VariousFunc"/>
</dbReference>
<dbReference type="SMART" id="SM00382">
    <property type="entry name" value="AAA"/>
    <property type="match status" value="1"/>
</dbReference>
<dbReference type="Gene3D" id="3.40.50.300">
    <property type="entry name" value="P-loop containing nucleotide triphosphate hydrolases"/>
    <property type="match status" value="1"/>
</dbReference>
<sequence>MLEAENLCKFYGSVMAVQNVTFTLEPGQVLGYLGPNGSGKSTTVKMLTGLLQPTYGEVTYHHQNVHKDLIAFRKILGYVPEEPNLYPHLTGEEYLDMVGTLRAMPPSRKSTRINSLLELFSLWPHRHVTLGAYSKGMRQKILLIAALMDNPGVLILDEPLSGLDVTSVLIVKSLIQALSAQGKAVFYCSHILEVVERVCSHLIVLRKGHVLAHGPTSAVREKIGKSSLEDVFLDLVEDVDITQIVNDIVGVVASP</sequence>
<dbReference type="Pfam" id="PF00005">
    <property type="entry name" value="ABC_tran"/>
    <property type="match status" value="1"/>
</dbReference>
<dbReference type="InterPro" id="IPR027417">
    <property type="entry name" value="P-loop_NTPase"/>
</dbReference>
<evidence type="ECO:0000256" key="3">
    <source>
        <dbReference type="ARBA" id="ARBA00022840"/>
    </source>
</evidence>
<evidence type="ECO:0000256" key="2">
    <source>
        <dbReference type="ARBA" id="ARBA00022741"/>
    </source>
</evidence>